<evidence type="ECO:0000256" key="1">
    <source>
        <dbReference type="ARBA" id="ARBA00001554"/>
    </source>
</evidence>
<dbReference type="GO" id="GO:0008124">
    <property type="term" value="F:4-alpha-hydroxytetrahydrobiopterin dehydratase activity"/>
    <property type="evidence" value="ECO:0007669"/>
    <property type="project" value="UniProtKB-EC"/>
</dbReference>
<evidence type="ECO:0000256" key="3">
    <source>
        <dbReference type="ARBA" id="ARBA00013252"/>
    </source>
</evidence>
<protein>
    <recommendedName>
        <fullName evidence="3">4a-hydroxytetrahydrobiopterin dehydratase</fullName>
        <ecNumber evidence="3">4.2.1.96</ecNumber>
    </recommendedName>
</protein>
<dbReference type="GO" id="GO:0006729">
    <property type="term" value="P:tetrahydrobiopterin biosynthetic process"/>
    <property type="evidence" value="ECO:0007669"/>
    <property type="project" value="InterPro"/>
</dbReference>
<keyword evidence="6" id="KW-1185">Reference proteome</keyword>
<dbReference type="EC" id="4.2.1.96" evidence="3"/>
<comment type="similarity">
    <text evidence="2">Belongs to the pterin-4-alpha-carbinolamine dehydratase family.</text>
</comment>
<dbReference type="Proteomes" id="UP000003586">
    <property type="component" value="Chromosome"/>
</dbReference>
<dbReference type="AlphaFoldDB" id="W0F4P1"/>
<dbReference type="eggNOG" id="COG2154">
    <property type="taxonomic scope" value="Bacteria"/>
</dbReference>
<dbReference type="HOGENOM" id="CLU_081974_4_5_10"/>
<accession>W0F4P1</accession>
<organism evidence="5 6">
    <name type="scientific">Niabella soli DSM 19437</name>
    <dbReference type="NCBI Taxonomy" id="929713"/>
    <lineage>
        <taxon>Bacteria</taxon>
        <taxon>Pseudomonadati</taxon>
        <taxon>Bacteroidota</taxon>
        <taxon>Chitinophagia</taxon>
        <taxon>Chitinophagales</taxon>
        <taxon>Chitinophagaceae</taxon>
        <taxon>Niabella</taxon>
    </lineage>
</organism>
<sequence length="76" mass="9077">MWEEKDNTLYRKFEFSNFNEAFGFMTRVALVAEKMDHHPTWTNTYNKVEFWLSTHDAGDIVTEKDRKLAKKIDSCL</sequence>
<dbReference type="Pfam" id="PF01329">
    <property type="entry name" value="Pterin_4a"/>
    <property type="match status" value="1"/>
</dbReference>
<dbReference type="SUPFAM" id="SSF55248">
    <property type="entry name" value="PCD-like"/>
    <property type="match status" value="1"/>
</dbReference>
<dbReference type="STRING" id="929713.NIASO_16340"/>
<dbReference type="EMBL" id="CP007035">
    <property type="protein sequence ID" value="AHF16291.1"/>
    <property type="molecule type" value="Genomic_DNA"/>
</dbReference>
<evidence type="ECO:0000256" key="4">
    <source>
        <dbReference type="ARBA" id="ARBA00023239"/>
    </source>
</evidence>
<name>W0F4P1_9BACT</name>
<dbReference type="InterPro" id="IPR036428">
    <property type="entry name" value="PCD_sf"/>
</dbReference>
<dbReference type="PANTHER" id="PTHR12599:SF0">
    <property type="entry name" value="PTERIN-4-ALPHA-CARBINOLAMINE DEHYDRATASE"/>
    <property type="match status" value="1"/>
</dbReference>
<proteinExistence type="inferred from homology"/>
<evidence type="ECO:0000256" key="2">
    <source>
        <dbReference type="ARBA" id="ARBA00006472"/>
    </source>
</evidence>
<evidence type="ECO:0000313" key="5">
    <source>
        <dbReference type="EMBL" id="AHF16291.1"/>
    </source>
</evidence>
<dbReference type="InterPro" id="IPR001533">
    <property type="entry name" value="Pterin_deHydtase"/>
</dbReference>
<reference evidence="5 6" key="1">
    <citation type="submission" date="2013-12" db="EMBL/GenBank/DDBJ databases">
        <authorList>
            <consortium name="DOE Joint Genome Institute"/>
            <person name="Eisen J."/>
            <person name="Huntemann M."/>
            <person name="Han J."/>
            <person name="Chen A."/>
            <person name="Kyrpides N."/>
            <person name="Mavromatis K."/>
            <person name="Markowitz V."/>
            <person name="Palaniappan K."/>
            <person name="Ivanova N."/>
            <person name="Schaumberg A."/>
            <person name="Pati A."/>
            <person name="Liolios K."/>
            <person name="Nordberg H.P."/>
            <person name="Cantor M.N."/>
            <person name="Hua S.X."/>
            <person name="Woyke T."/>
        </authorList>
    </citation>
    <scope>NUCLEOTIDE SEQUENCE [LARGE SCALE GENOMIC DNA]</scope>
    <source>
        <strain evidence="6">DSM 19437</strain>
    </source>
</reference>
<dbReference type="OrthoDB" id="9794987at2"/>
<dbReference type="Gene3D" id="3.30.1360.20">
    <property type="entry name" value="Transcriptional coactivator/pterin dehydratase"/>
    <property type="match status" value="1"/>
</dbReference>
<keyword evidence="4" id="KW-0456">Lyase</keyword>
<dbReference type="PANTHER" id="PTHR12599">
    <property type="entry name" value="PTERIN-4-ALPHA-CARBINOLAMINE DEHYDRATASE"/>
    <property type="match status" value="1"/>
</dbReference>
<dbReference type="KEGG" id="nso:NIASO_16340"/>
<gene>
    <name evidence="5" type="ORF">NIASO_16340</name>
</gene>
<evidence type="ECO:0000313" key="6">
    <source>
        <dbReference type="Proteomes" id="UP000003586"/>
    </source>
</evidence>
<comment type="catalytic activity">
    <reaction evidence="1">
        <text>(4aS,6R)-4a-hydroxy-L-erythro-5,6,7,8-tetrahydrobiopterin = (6R)-L-erythro-6,7-dihydrobiopterin + H2O</text>
        <dbReference type="Rhea" id="RHEA:11920"/>
        <dbReference type="ChEBI" id="CHEBI:15377"/>
        <dbReference type="ChEBI" id="CHEBI:15642"/>
        <dbReference type="ChEBI" id="CHEBI:43120"/>
        <dbReference type="EC" id="4.2.1.96"/>
    </reaction>
</comment>
<dbReference type="RefSeq" id="WP_008587245.1">
    <property type="nucleotide sequence ID" value="NZ_CP007035.1"/>
</dbReference>